<dbReference type="PANTHER" id="PTHR43133">
    <property type="entry name" value="RNA POLYMERASE ECF-TYPE SIGMA FACTO"/>
    <property type="match status" value="1"/>
</dbReference>
<dbReference type="EMBL" id="MPNX01000018">
    <property type="protein sequence ID" value="OOY34258.1"/>
    <property type="molecule type" value="Genomic_DNA"/>
</dbReference>
<sequence length="178" mass="20306">MELSEEIIRKAQQGDANAFSDVLDSSYELIFSVAMKYVMNRQDAEDVTQQVCIKLARSIAQYRFDSSFSTWLYRVVVNCANDWHRKEGRHHQSDNDVAQNPVSHNSDVAEQQLYLKQVLEQINTWGKGYLDAVVLVIGEGLTHQAAARVLDVTESTVSWRIHEVRKRLHLLESGGQKS</sequence>
<organism evidence="6 7">
    <name type="scientific">Solemya velum gill symbiont</name>
    <dbReference type="NCBI Taxonomy" id="2340"/>
    <lineage>
        <taxon>Bacteria</taxon>
        <taxon>Pseudomonadati</taxon>
        <taxon>Pseudomonadota</taxon>
        <taxon>Gammaproteobacteria</taxon>
        <taxon>sulfur-oxidizing symbionts</taxon>
    </lineage>
</organism>
<keyword evidence="3" id="KW-0731">Sigma factor</keyword>
<dbReference type="SUPFAM" id="SSF88946">
    <property type="entry name" value="Sigma2 domain of RNA polymerase sigma factors"/>
    <property type="match status" value="1"/>
</dbReference>
<evidence type="ECO:0000259" key="5">
    <source>
        <dbReference type="Pfam" id="PF04542"/>
    </source>
</evidence>
<keyword evidence="4" id="KW-0804">Transcription</keyword>
<dbReference type="PANTHER" id="PTHR43133:SF51">
    <property type="entry name" value="RNA POLYMERASE SIGMA FACTOR"/>
    <property type="match status" value="1"/>
</dbReference>
<comment type="similarity">
    <text evidence="1">Belongs to the sigma-70 factor family. ECF subfamily.</text>
</comment>
<dbReference type="InterPro" id="IPR013325">
    <property type="entry name" value="RNA_pol_sigma_r2"/>
</dbReference>
<dbReference type="SUPFAM" id="SSF88659">
    <property type="entry name" value="Sigma3 and sigma4 domains of RNA polymerase sigma factors"/>
    <property type="match status" value="1"/>
</dbReference>
<evidence type="ECO:0000313" key="6">
    <source>
        <dbReference type="EMBL" id="OOY34258.1"/>
    </source>
</evidence>
<protein>
    <recommendedName>
        <fullName evidence="5">RNA polymerase sigma-70 region 2 domain-containing protein</fullName>
    </recommendedName>
</protein>
<accession>A0A1T2DTK7</accession>
<gene>
    <name evidence="6" type="ORF">BOV88_10840</name>
</gene>
<feature type="domain" description="RNA polymerase sigma-70 region 2" evidence="5">
    <location>
        <begin position="27"/>
        <end position="89"/>
    </location>
</feature>
<dbReference type="InterPro" id="IPR007627">
    <property type="entry name" value="RNA_pol_sigma70_r2"/>
</dbReference>
<comment type="caution">
    <text evidence="6">The sequence shown here is derived from an EMBL/GenBank/DDBJ whole genome shotgun (WGS) entry which is preliminary data.</text>
</comment>
<dbReference type="Gene3D" id="1.10.10.10">
    <property type="entry name" value="Winged helix-like DNA-binding domain superfamily/Winged helix DNA-binding domain"/>
    <property type="match status" value="1"/>
</dbReference>
<dbReference type="GO" id="GO:0016987">
    <property type="term" value="F:sigma factor activity"/>
    <property type="evidence" value="ECO:0007669"/>
    <property type="project" value="UniProtKB-KW"/>
</dbReference>
<keyword evidence="2" id="KW-0805">Transcription regulation</keyword>
<dbReference type="GO" id="GO:0006352">
    <property type="term" value="P:DNA-templated transcription initiation"/>
    <property type="evidence" value="ECO:0007669"/>
    <property type="project" value="InterPro"/>
</dbReference>
<dbReference type="NCBIfam" id="TIGR02937">
    <property type="entry name" value="sigma70-ECF"/>
    <property type="match status" value="1"/>
</dbReference>
<evidence type="ECO:0000256" key="4">
    <source>
        <dbReference type="ARBA" id="ARBA00023163"/>
    </source>
</evidence>
<evidence type="ECO:0000256" key="3">
    <source>
        <dbReference type="ARBA" id="ARBA00023082"/>
    </source>
</evidence>
<evidence type="ECO:0000313" key="7">
    <source>
        <dbReference type="Proteomes" id="UP000190962"/>
    </source>
</evidence>
<evidence type="ECO:0000256" key="1">
    <source>
        <dbReference type="ARBA" id="ARBA00010641"/>
    </source>
</evidence>
<dbReference type="InterPro" id="IPR036388">
    <property type="entry name" value="WH-like_DNA-bd_sf"/>
</dbReference>
<dbReference type="InterPro" id="IPR014284">
    <property type="entry name" value="RNA_pol_sigma-70_dom"/>
</dbReference>
<dbReference type="Gene3D" id="1.10.1740.10">
    <property type="match status" value="1"/>
</dbReference>
<dbReference type="InterPro" id="IPR039425">
    <property type="entry name" value="RNA_pol_sigma-70-like"/>
</dbReference>
<evidence type="ECO:0000256" key="2">
    <source>
        <dbReference type="ARBA" id="ARBA00023015"/>
    </source>
</evidence>
<dbReference type="Proteomes" id="UP000190962">
    <property type="component" value="Unassembled WGS sequence"/>
</dbReference>
<dbReference type="GeneID" id="86992469"/>
<name>A0A1T2DTK7_SOVGS</name>
<reference evidence="6 7" key="1">
    <citation type="submission" date="2016-11" db="EMBL/GenBank/DDBJ databases">
        <title>Mixed transmission modes and dynamic genome evolution in an obligate animal-bacterial symbiosis.</title>
        <authorList>
            <person name="Russell S.L."/>
            <person name="Corbett-Detig R.B."/>
            <person name="Cavanaugh C.M."/>
        </authorList>
    </citation>
    <scope>NUCLEOTIDE SEQUENCE [LARGE SCALE GENOMIC DNA]</scope>
    <source>
        <strain evidence="6">MA-KB16</strain>
    </source>
</reference>
<dbReference type="RefSeq" id="WP_078453366.1">
    <property type="nucleotide sequence ID" value="NZ_MPNX01000018.1"/>
</dbReference>
<dbReference type="Pfam" id="PF04542">
    <property type="entry name" value="Sigma70_r2"/>
    <property type="match status" value="1"/>
</dbReference>
<dbReference type="InterPro" id="IPR013324">
    <property type="entry name" value="RNA_pol_sigma_r3/r4-like"/>
</dbReference>
<proteinExistence type="inferred from homology"/>
<dbReference type="AlphaFoldDB" id="A0A1T2DTK7"/>